<feature type="non-terminal residue" evidence="2">
    <location>
        <position position="75"/>
    </location>
</feature>
<accession>A0AAD4STE7</accession>
<sequence length="75" mass="8064">LLNIDTSGIIALEELKKKSSSLGIKVALANPSWQVINKLKLAKFVDKTGEEFVFLTVGEAVNACLESKTAIVNTC</sequence>
<feature type="domain" description="STAS" evidence="1">
    <location>
        <begin position="1"/>
        <end position="64"/>
    </location>
</feature>
<dbReference type="InterPro" id="IPR036513">
    <property type="entry name" value="STAS_dom_sf"/>
</dbReference>
<gene>
    <name evidence="2" type="ORF">MKW98_001245</name>
</gene>
<dbReference type="InterPro" id="IPR002645">
    <property type="entry name" value="STAS_dom"/>
</dbReference>
<keyword evidence="3" id="KW-1185">Reference proteome</keyword>
<dbReference type="Gene3D" id="3.30.750.24">
    <property type="entry name" value="STAS domain"/>
    <property type="match status" value="1"/>
</dbReference>
<organism evidence="2 3">
    <name type="scientific">Papaver atlanticum</name>
    <dbReference type="NCBI Taxonomy" id="357466"/>
    <lineage>
        <taxon>Eukaryota</taxon>
        <taxon>Viridiplantae</taxon>
        <taxon>Streptophyta</taxon>
        <taxon>Embryophyta</taxon>
        <taxon>Tracheophyta</taxon>
        <taxon>Spermatophyta</taxon>
        <taxon>Magnoliopsida</taxon>
        <taxon>Ranunculales</taxon>
        <taxon>Papaveraceae</taxon>
        <taxon>Papaveroideae</taxon>
        <taxon>Papaver</taxon>
    </lineage>
</organism>
<dbReference type="CDD" id="cd07042">
    <property type="entry name" value="STAS_SulP_like_sulfate_transporter"/>
    <property type="match status" value="1"/>
</dbReference>
<evidence type="ECO:0000259" key="1">
    <source>
        <dbReference type="PROSITE" id="PS50801"/>
    </source>
</evidence>
<comment type="caution">
    <text evidence="2">The sequence shown here is derived from an EMBL/GenBank/DDBJ whole genome shotgun (WGS) entry which is preliminary data.</text>
</comment>
<protein>
    <recommendedName>
        <fullName evidence="1">STAS domain-containing protein</fullName>
    </recommendedName>
</protein>
<reference evidence="2" key="1">
    <citation type="submission" date="2022-04" db="EMBL/GenBank/DDBJ databases">
        <title>A functionally conserved STORR gene fusion in Papaver species that diverged 16.8 million years ago.</title>
        <authorList>
            <person name="Catania T."/>
        </authorList>
    </citation>
    <scope>NUCLEOTIDE SEQUENCE</scope>
    <source>
        <strain evidence="2">S-188037</strain>
    </source>
</reference>
<evidence type="ECO:0000313" key="2">
    <source>
        <dbReference type="EMBL" id="KAI3919989.1"/>
    </source>
</evidence>
<name>A0AAD4STE7_9MAGN</name>
<dbReference type="Pfam" id="PF01740">
    <property type="entry name" value="STAS"/>
    <property type="match status" value="1"/>
</dbReference>
<proteinExistence type="predicted"/>
<dbReference type="PROSITE" id="PS50801">
    <property type="entry name" value="STAS"/>
    <property type="match status" value="1"/>
</dbReference>
<dbReference type="Proteomes" id="UP001202328">
    <property type="component" value="Unassembled WGS sequence"/>
</dbReference>
<dbReference type="AlphaFoldDB" id="A0AAD4STE7"/>
<evidence type="ECO:0000313" key="3">
    <source>
        <dbReference type="Proteomes" id="UP001202328"/>
    </source>
</evidence>
<dbReference type="EMBL" id="JAJJMB010008870">
    <property type="protein sequence ID" value="KAI3919989.1"/>
    <property type="molecule type" value="Genomic_DNA"/>
</dbReference>
<dbReference type="SUPFAM" id="SSF52091">
    <property type="entry name" value="SpoIIaa-like"/>
    <property type="match status" value="1"/>
</dbReference>